<evidence type="ECO:0000256" key="4">
    <source>
        <dbReference type="ARBA" id="ARBA00023027"/>
    </source>
</evidence>
<organism evidence="5 6">
    <name type="scientific">Rotaria magnacalcarata</name>
    <dbReference type="NCBI Taxonomy" id="392030"/>
    <lineage>
        <taxon>Eukaryota</taxon>
        <taxon>Metazoa</taxon>
        <taxon>Spiralia</taxon>
        <taxon>Gnathifera</taxon>
        <taxon>Rotifera</taxon>
        <taxon>Eurotatoria</taxon>
        <taxon>Bdelloidea</taxon>
        <taxon>Philodinida</taxon>
        <taxon>Philodinidae</taxon>
        <taxon>Rotaria</taxon>
    </lineage>
</organism>
<dbReference type="InterPro" id="IPR029014">
    <property type="entry name" value="NiFe-Hase_large"/>
</dbReference>
<keyword evidence="2" id="KW-0813">Transport</keyword>
<dbReference type="PANTHER" id="PTHR11993:SF10">
    <property type="entry name" value="NADH DEHYDROGENASE [UBIQUINONE] IRON-SULFUR PROTEIN 2, MITOCHONDRIAL"/>
    <property type="match status" value="1"/>
</dbReference>
<proteinExistence type="inferred from homology"/>
<dbReference type="PROSITE" id="PS00535">
    <property type="entry name" value="COMPLEX1_49K"/>
    <property type="match status" value="1"/>
</dbReference>
<keyword evidence="4" id="KW-0520">NAD</keyword>
<keyword evidence="3" id="KW-1278">Translocase</keyword>
<protein>
    <recommendedName>
        <fullName evidence="7">NADH dehydrogenase [ubiquinone] iron-sulfur protein 2, mitochondrial</fullName>
    </recommendedName>
</protein>
<evidence type="ECO:0000256" key="3">
    <source>
        <dbReference type="ARBA" id="ARBA00022967"/>
    </source>
</evidence>
<evidence type="ECO:0000313" key="6">
    <source>
        <dbReference type="Proteomes" id="UP000676336"/>
    </source>
</evidence>
<sequence>MAVAMLSGKPLQWILRSSKSICNTFLLVPITSKNIEQKRSVSWFLGSEEQENYLSQASYFYSNPEYSQWKEKPLRNEMMVETPPKRKLRNFKINFGPQHPAAHGVLRLIVELDGETVLRADPHIGLLHRGTEKLCEYKTYIQ</sequence>
<dbReference type="GO" id="GO:0006120">
    <property type="term" value="P:mitochondrial electron transport, NADH to ubiquinone"/>
    <property type="evidence" value="ECO:0007669"/>
    <property type="project" value="TreeGrafter"/>
</dbReference>
<dbReference type="EMBL" id="CAJOBI010337184">
    <property type="protein sequence ID" value="CAF5207573.1"/>
    <property type="molecule type" value="Genomic_DNA"/>
</dbReference>
<dbReference type="PANTHER" id="PTHR11993">
    <property type="entry name" value="NADH-UBIQUINONE OXIDOREDUCTASE 49 KDA SUBUNIT"/>
    <property type="match status" value="1"/>
</dbReference>
<comment type="caution">
    <text evidence="5">The sequence shown here is derived from an EMBL/GenBank/DDBJ whole genome shotgun (WGS) entry which is preliminary data.</text>
</comment>
<dbReference type="Proteomes" id="UP000676336">
    <property type="component" value="Unassembled WGS sequence"/>
</dbReference>
<dbReference type="GO" id="GO:0016651">
    <property type="term" value="F:oxidoreductase activity, acting on NAD(P)H"/>
    <property type="evidence" value="ECO:0007669"/>
    <property type="project" value="InterPro"/>
</dbReference>
<dbReference type="InterPro" id="IPR014029">
    <property type="entry name" value="NADH_UbQ_OxRdtase_49kDa_CS"/>
</dbReference>
<dbReference type="InterPro" id="IPR022885">
    <property type="entry name" value="NDH1_su_D/H"/>
</dbReference>
<dbReference type="GO" id="GO:0005739">
    <property type="term" value="C:mitochondrion"/>
    <property type="evidence" value="ECO:0007669"/>
    <property type="project" value="GOC"/>
</dbReference>
<dbReference type="AlphaFoldDB" id="A0A8S3IZS3"/>
<evidence type="ECO:0000256" key="2">
    <source>
        <dbReference type="ARBA" id="ARBA00022448"/>
    </source>
</evidence>
<evidence type="ECO:0008006" key="7">
    <source>
        <dbReference type="Google" id="ProtNLM"/>
    </source>
</evidence>
<name>A0A8S3IZS3_9BILA</name>
<comment type="similarity">
    <text evidence="1">Belongs to the complex I 49 kDa subunit family.</text>
</comment>
<dbReference type="Gene3D" id="1.10.645.10">
    <property type="entry name" value="Cytochrome-c3 Hydrogenase, chain B"/>
    <property type="match status" value="1"/>
</dbReference>
<evidence type="ECO:0000313" key="5">
    <source>
        <dbReference type="EMBL" id="CAF5207573.1"/>
    </source>
</evidence>
<evidence type="ECO:0000256" key="1">
    <source>
        <dbReference type="ARBA" id="ARBA00005769"/>
    </source>
</evidence>
<gene>
    <name evidence="5" type="ORF">SMN809_LOCUS77365</name>
</gene>
<accession>A0A8S3IZS3</accession>
<feature type="non-terminal residue" evidence="5">
    <location>
        <position position="1"/>
    </location>
</feature>
<reference evidence="5" key="1">
    <citation type="submission" date="2021-02" db="EMBL/GenBank/DDBJ databases">
        <authorList>
            <person name="Nowell W R."/>
        </authorList>
    </citation>
    <scope>NUCLEOTIDE SEQUENCE</scope>
</reference>
<dbReference type="SUPFAM" id="SSF56762">
    <property type="entry name" value="HydB/Nqo4-like"/>
    <property type="match status" value="1"/>
</dbReference>